<gene>
    <name evidence="1" type="ORF">GCM10010178_39570</name>
</gene>
<evidence type="ECO:0000313" key="1">
    <source>
        <dbReference type="EMBL" id="GGU42996.1"/>
    </source>
</evidence>
<organism evidence="1 2">
    <name type="scientific">Lentzea flava</name>
    <dbReference type="NCBI Taxonomy" id="103732"/>
    <lineage>
        <taxon>Bacteria</taxon>
        <taxon>Bacillati</taxon>
        <taxon>Actinomycetota</taxon>
        <taxon>Actinomycetes</taxon>
        <taxon>Pseudonocardiales</taxon>
        <taxon>Pseudonocardiaceae</taxon>
        <taxon>Lentzea</taxon>
    </lineage>
</organism>
<proteinExistence type="predicted"/>
<evidence type="ECO:0000313" key="2">
    <source>
        <dbReference type="Proteomes" id="UP000649573"/>
    </source>
</evidence>
<sequence>MAVQFCRAAELVEVLGVLARRLLQRRIWQATGLFAKLGDLPGQVQPFRADEHLHWCGERMQIPPETGYQSLLLRRRAEPEVDRGAHRDHRDAVIAEIDDAGIGDRLGWQPQRGRRHHRC</sequence>
<accession>A0ABQ2UMR0</accession>
<reference evidence="2" key="1">
    <citation type="journal article" date="2019" name="Int. J. Syst. Evol. Microbiol.">
        <title>The Global Catalogue of Microorganisms (GCM) 10K type strain sequencing project: providing services to taxonomists for standard genome sequencing and annotation.</title>
        <authorList>
            <consortium name="The Broad Institute Genomics Platform"/>
            <consortium name="The Broad Institute Genome Sequencing Center for Infectious Disease"/>
            <person name="Wu L."/>
            <person name="Ma J."/>
        </authorList>
    </citation>
    <scope>NUCLEOTIDE SEQUENCE [LARGE SCALE GENOMIC DNA]</scope>
    <source>
        <strain evidence="2">JCM 3296</strain>
    </source>
</reference>
<keyword evidence="2" id="KW-1185">Reference proteome</keyword>
<dbReference type="Proteomes" id="UP000649573">
    <property type="component" value="Unassembled WGS sequence"/>
</dbReference>
<dbReference type="RefSeq" id="WP_189255164.1">
    <property type="nucleotide sequence ID" value="NZ_BMRE01000015.1"/>
</dbReference>
<comment type="caution">
    <text evidence="1">The sequence shown here is derived from an EMBL/GenBank/DDBJ whole genome shotgun (WGS) entry which is preliminary data.</text>
</comment>
<name>A0ABQ2UMR0_9PSEU</name>
<dbReference type="EMBL" id="BMRE01000015">
    <property type="protein sequence ID" value="GGU42996.1"/>
    <property type="molecule type" value="Genomic_DNA"/>
</dbReference>
<protein>
    <submittedName>
        <fullName evidence="1">Uncharacterized protein</fullName>
    </submittedName>
</protein>